<evidence type="ECO:0000256" key="2">
    <source>
        <dbReference type="SAM" id="SignalP"/>
    </source>
</evidence>
<protein>
    <submittedName>
        <fullName evidence="3">Amino acid ABC transporter substrate-binding protein</fullName>
    </submittedName>
</protein>
<organism evidence="3 4">
    <name type="scientific">Eiseniibacteriota bacterium</name>
    <dbReference type="NCBI Taxonomy" id="2212470"/>
    <lineage>
        <taxon>Bacteria</taxon>
        <taxon>Candidatus Eiseniibacteriota</taxon>
    </lineage>
</organism>
<feature type="signal peptide" evidence="2">
    <location>
        <begin position="1"/>
        <end position="25"/>
    </location>
</feature>
<feature type="chain" id="PRO_5022050980" evidence="2">
    <location>
        <begin position="26"/>
        <end position="472"/>
    </location>
</feature>
<dbReference type="Proteomes" id="UP000320184">
    <property type="component" value="Unassembled WGS sequence"/>
</dbReference>
<comment type="caution">
    <text evidence="3">The sequence shown here is derived from an EMBL/GenBank/DDBJ whole genome shotgun (WGS) entry which is preliminary data.</text>
</comment>
<reference evidence="3 4" key="1">
    <citation type="journal article" date="2019" name="Nat. Microbiol.">
        <title>Mediterranean grassland soil C-N compound turnover is dependent on rainfall and depth, and is mediated by genomically divergent microorganisms.</title>
        <authorList>
            <person name="Diamond S."/>
            <person name="Andeer P.F."/>
            <person name="Li Z."/>
            <person name="Crits-Christoph A."/>
            <person name="Burstein D."/>
            <person name="Anantharaman K."/>
            <person name="Lane K.R."/>
            <person name="Thomas B.C."/>
            <person name="Pan C."/>
            <person name="Northen T.R."/>
            <person name="Banfield J.F."/>
        </authorList>
    </citation>
    <scope>NUCLEOTIDE SEQUENCE [LARGE SCALE GENOMIC DNA]</scope>
    <source>
        <strain evidence="3">WS_3</strain>
    </source>
</reference>
<evidence type="ECO:0000313" key="4">
    <source>
        <dbReference type="Proteomes" id="UP000320184"/>
    </source>
</evidence>
<dbReference type="EMBL" id="VBOT01000072">
    <property type="protein sequence ID" value="TMQ51386.1"/>
    <property type="molecule type" value="Genomic_DNA"/>
</dbReference>
<dbReference type="SUPFAM" id="SSF53822">
    <property type="entry name" value="Periplasmic binding protein-like I"/>
    <property type="match status" value="1"/>
</dbReference>
<dbReference type="AlphaFoldDB" id="A0A538SJ48"/>
<dbReference type="Gene3D" id="3.40.50.2300">
    <property type="match status" value="2"/>
</dbReference>
<dbReference type="CDD" id="cd06268">
    <property type="entry name" value="PBP1_ABC_transporter_LIVBP-like"/>
    <property type="match status" value="1"/>
</dbReference>
<evidence type="ECO:0000313" key="3">
    <source>
        <dbReference type="EMBL" id="TMQ51386.1"/>
    </source>
</evidence>
<evidence type="ECO:0000256" key="1">
    <source>
        <dbReference type="SAM" id="MobiDB-lite"/>
    </source>
</evidence>
<accession>A0A538SJ48</accession>
<sequence>MTGPRRQALVAAILGLALAAAPSRAAREAFPVPTTVLAGEALALQPSSPARDRALKPWAERADLPDLLYTLRRSPAELGGSDRLLIEAILKRLPPSRAALARRLEARLAALSPAWARLHPASLTELLTAPCPYPQASVFRVAAVLPDSGDYQGFGQAVWSGIQAGLRSPGRTPTLPLEPRRWSTTDDRPARAVAAFDSAAREAGAVIGALLSTPTVALASAARFASLPLISPTASDEDLGMIGGSVFQIGPSAYERGLRLAQSTLDVPRRVGILVSSAASRPFGLGFAEGSEGLGGTVALQETYAAGGLNFHDAVRGLLAKQVEVLFWDGDPREAEALLREMARERVSVRICGGEALSPTQHHDETRILLEGVRYVGEEWEVPREGSTPEAAEHPPTSDTSGSLEVRGFLAGRLVSAAVAEGALCPEEIASYLRSRLAAPPYLRERGFLDFKREGAVLPVFAVTRGRAERVQ</sequence>
<feature type="region of interest" description="Disordered" evidence="1">
    <location>
        <begin position="381"/>
        <end position="403"/>
    </location>
</feature>
<keyword evidence="2" id="KW-0732">Signal</keyword>
<proteinExistence type="predicted"/>
<dbReference type="PANTHER" id="PTHR30483">
    <property type="entry name" value="LEUCINE-SPECIFIC-BINDING PROTEIN"/>
    <property type="match status" value="1"/>
</dbReference>
<name>A0A538SJ48_UNCEI</name>
<dbReference type="InterPro" id="IPR051010">
    <property type="entry name" value="BCAA_transport"/>
</dbReference>
<gene>
    <name evidence="3" type="ORF">E6K73_05955</name>
</gene>
<dbReference type="InterPro" id="IPR028082">
    <property type="entry name" value="Peripla_BP_I"/>
</dbReference>
<dbReference type="PANTHER" id="PTHR30483:SF6">
    <property type="entry name" value="PERIPLASMIC BINDING PROTEIN OF ABC TRANSPORTER FOR NATURAL AMINO ACIDS"/>
    <property type="match status" value="1"/>
</dbReference>